<dbReference type="RefSeq" id="XP_028880343.1">
    <property type="nucleotide sequence ID" value="XM_029028316.1"/>
</dbReference>
<dbReference type="VEuPathDB" id="TriTrypDB:TM35_000291590"/>
<sequence>MRTTAFEGLSTREEMSLQFSLMDSKDVPTELLSWIHQISRLNLWQEALHFLKLPISESVQTLSQVKSSETGVLTNSSSSTSIMCELLISTFLYYGHGESAFLLWRKSSTVFNFAPPPMLMMKLAVYAILVDEQAQEALDLASMVSLQTDSMKKSEKTLLKCFELWIKFYITFLNLKKSVLREGEFKLDNSAEEVFLKLLCLACSPSSEDTGELPVKKGPHLALHAVLLLISLEGGKEELQRVMPLLSDDKCTFQCLQQVANILLDNFIKSKPHELFLPNTFIFLLEHLFPIPLDCCLKNGKPVLSGLPVYQCFFDENNKTQFKEEEGEEKKKKKRKNVSFPSSTIHSTVGFVLLKRLQEHSLLRPFIYSIVSYDIVRTNSSLLIHVMKTPVNFDTNKEISQNVGQQLLSIVKEVIKHNFQTEKHPLLILGYISRILAPFLNYGSQKRQDNPQVTESSLLVNENFYIYLLISLVEIVHGSDVKAWQRLVEVVTNIIVKKKETGLQTLLPLSIRMQLHLRWWLPNLLTLTDTTREGFIFMKLKKPLFLESTKEWDSIVCGILWNLSEKEIYSKDTKNIGWIQSNSDISKKEQNIFLNYTTNELNMILNVERLLVQRFIRWEWLLKGIWEFVHESNIDRHYTLWENLLRVCSSTLERCRLFHRNDIARDLMEVLFFPAKPFLASNSICDKSICIDNKKDNNYNNSRGINGNSVNSTMAMLLFAGIIDNSTRITLLMEWRWRFFDEIFRWLFAFQAWDRIQEVQYWPPSHLHSTHQCFLSLQWYLEDLNRGMSKNKTIGSSEQKRVRDLFDWYESVACMDVSLRIPQILLPLARALQRGKLLNCLSTLLRNTFNDLNTKFHQPRNASMSRKVKDGLIFLCVQYNVNVACMKRDDTADVTAELSHSAYENAQRTIAALVEVYILTLWENNYFSEVKTMLLKPISFNPDSRDSQVSSLISYPEKTKEMISLFNCDDIAFLLPVSEREAMRLLLILTLAQHYDESSLSILFRQLPRFKADPTLVIANIQRLVNQEPHLFTPFADTAQKLSMGTIRLREACTTIALQYRKKEEQGKIMDLKNGKEEAPIHNMRDLNRCIDNCNWELALEAIPRIVAEPLHAARKGLLACEKAPKGMAWEGAMRIFMNSNHTWEKHQSQNTKKTSSSSSSFSFTVGIQELGRIMTLLANAKRWREALQIFESLTPSAIDGYIFSQTCFALCSGGHPELGVDVWAKWRAAVGDAVEPTAQMCGHFLRCGVTGDTAMADAACLMLKESVTKRGSLCKEKGEEEKDKKKKNKNKKNIVPGTDLPLSLEKEERNIITLLRDRWHESWQKALQLALVSGRPRIIEAVSWRTPSNYHLYKAFMQDAAQKGRHLSLEERSAIAGHLDIKTALETEKSTNGASKDRTVRVLQEILGEENDDNNDNKNNDTDVDNGGDNTNQRQGD</sequence>
<organism evidence="2 3">
    <name type="scientific">Trypanosoma theileri</name>
    <dbReference type="NCBI Taxonomy" id="67003"/>
    <lineage>
        <taxon>Eukaryota</taxon>
        <taxon>Discoba</taxon>
        <taxon>Euglenozoa</taxon>
        <taxon>Kinetoplastea</taxon>
        <taxon>Metakinetoplastina</taxon>
        <taxon>Trypanosomatida</taxon>
        <taxon>Trypanosomatidae</taxon>
        <taxon>Trypanosoma</taxon>
    </lineage>
</organism>
<keyword evidence="2" id="KW-0436">Ligase</keyword>
<gene>
    <name evidence="2" type="ORF">TM35_000291590</name>
</gene>
<protein>
    <submittedName>
        <fullName evidence="2">Putative ubiquitin-protein ligase-like</fullName>
    </submittedName>
</protein>
<evidence type="ECO:0000313" key="2">
    <source>
        <dbReference type="EMBL" id="ORC86277.1"/>
    </source>
</evidence>
<feature type="region of interest" description="Disordered" evidence="1">
    <location>
        <begin position="1388"/>
        <end position="1438"/>
    </location>
</feature>
<proteinExistence type="predicted"/>
<dbReference type="OrthoDB" id="273874at2759"/>
<feature type="compositionally biased region" description="Basic and acidic residues" evidence="1">
    <location>
        <begin position="1388"/>
        <end position="1401"/>
    </location>
</feature>
<reference evidence="2 3" key="1">
    <citation type="submission" date="2017-03" db="EMBL/GenBank/DDBJ databases">
        <title>An alternative strategy for trypanosome survival in the mammalian bloodstream revealed through genome and transcriptome analysis of the ubiquitous bovine parasite Trypanosoma (Megatrypanum) theileri.</title>
        <authorList>
            <person name="Kelly S."/>
            <person name="Ivens A."/>
            <person name="Mott A."/>
            <person name="O'Neill E."/>
            <person name="Emms D."/>
            <person name="Macleod O."/>
            <person name="Voorheis P."/>
            <person name="Matthews J."/>
            <person name="Matthews K."/>
            <person name="Carrington M."/>
        </authorList>
    </citation>
    <scope>NUCLEOTIDE SEQUENCE [LARGE SCALE GENOMIC DNA]</scope>
    <source>
        <strain evidence="2">Edinburgh</strain>
    </source>
</reference>
<dbReference type="Proteomes" id="UP000192257">
    <property type="component" value="Unassembled WGS sequence"/>
</dbReference>
<dbReference type="GeneID" id="39988096"/>
<comment type="caution">
    <text evidence="2">The sequence shown here is derived from an EMBL/GenBank/DDBJ whole genome shotgun (WGS) entry which is preliminary data.</text>
</comment>
<accession>A0A1X0NNK3</accession>
<feature type="region of interest" description="Disordered" evidence="1">
    <location>
        <begin position="1276"/>
        <end position="1296"/>
    </location>
</feature>
<evidence type="ECO:0000313" key="3">
    <source>
        <dbReference type="Proteomes" id="UP000192257"/>
    </source>
</evidence>
<evidence type="ECO:0000256" key="1">
    <source>
        <dbReference type="SAM" id="MobiDB-lite"/>
    </source>
</evidence>
<feature type="compositionally biased region" description="Low complexity" evidence="1">
    <location>
        <begin position="1426"/>
        <end position="1438"/>
    </location>
</feature>
<dbReference type="GO" id="GO:0016874">
    <property type="term" value="F:ligase activity"/>
    <property type="evidence" value="ECO:0007669"/>
    <property type="project" value="UniProtKB-KW"/>
</dbReference>
<keyword evidence="3" id="KW-1185">Reference proteome</keyword>
<dbReference type="EMBL" id="NBCO01000029">
    <property type="protein sequence ID" value="ORC86277.1"/>
    <property type="molecule type" value="Genomic_DNA"/>
</dbReference>
<name>A0A1X0NNK3_9TRYP</name>